<reference evidence="1" key="1">
    <citation type="submission" date="2022-01" db="EMBL/GenBank/DDBJ databases">
        <title>Novel bile acid biosynthetic pathways are enriched in the microbiome of centenarians.</title>
        <authorList>
            <person name="Sato Y."/>
            <person name="Atarashi K."/>
            <person name="Plichta R.D."/>
            <person name="Arai Y."/>
            <person name="Sasajima S."/>
            <person name="Kearney M.S."/>
            <person name="Suda W."/>
            <person name="Takeshita K."/>
            <person name="Sasaki T."/>
            <person name="Okamoto S."/>
            <person name="Skelly N.A."/>
            <person name="Okamura Y."/>
            <person name="Vlamakis H."/>
            <person name="Li Y."/>
            <person name="Tanoue T."/>
            <person name="Takei H."/>
            <person name="Nittono H."/>
            <person name="Narushima S."/>
            <person name="Irie J."/>
            <person name="Itoh H."/>
            <person name="Moriya K."/>
            <person name="Sugiura Y."/>
            <person name="Suematsu M."/>
            <person name="Moritoki N."/>
            <person name="Shibata S."/>
            <person name="Littman R.D."/>
            <person name="Fischbach A.M."/>
            <person name="Uwamino Y."/>
            <person name="Inoue T."/>
            <person name="Honda A."/>
            <person name="Hattori M."/>
            <person name="Murai T."/>
            <person name="Xavier J.R."/>
            <person name="Hirose N."/>
            <person name="Honda K."/>
        </authorList>
    </citation>
    <scope>NUCLEOTIDE SEQUENCE</scope>
    <source>
        <strain evidence="1">CE91-St3</strain>
    </source>
</reference>
<accession>A0AA37NZR4</accession>
<gene>
    <name evidence="1" type="ORF">CE91St3_33220</name>
</gene>
<dbReference type="AlphaFoldDB" id="A0AA37NZR4"/>
<evidence type="ECO:0000313" key="1">
    <source>
        <dbReference type="EMBL" id="GKH73459.1"/>
    </source>
</evidence>
<evidence type="ECO:0000313" key="2">
    <source>
        <dbReference type="Proteomes" id="UP001055114"/>
    </source>
</evidence>
<comment type="caution">
    <text evidence="1">The sequence shown here is derived from an EMBL/GenBank/DDBJ whole genome shotgun (WGS) entry which is preliminary data.</text>
</comment>
<name>A0AA37NZR4_9BACT</name>
<dbReference type="EMBL" id="BQNZ01000003">
    <property type="protein sequence ID" value="GKH73459.1"/>
    <property type="molecule type" value="Genomic_DNA"/>
</dbReference>
<proteinExistence type="predicted"/>
<protein>
    <submittedName>
        <fullName evidence="1">Uncharacterized protein</fullName>
    </submittedName>
</protein>
<dbReference type="Proteomes" id="UP001055114">
    <property type="component" value="Unassembled WGS sequence"/>
</dbReference>
<sequence>MITKTLKTKIMKLNNSDCYDSIMVTLAPDKYPTAFANKVDELIEQNQFKTREEAEAYVSGTPIELELYYEKGTGLFAVEAEAVESGTIYSPYTKELLEDADCDC</sequence>
<organism evidence="1 2">
    <name type="scientific">Parabacteroides merdae</name>
    <dbReference type="NCBI Taxonomy" id="46503"/>
    <lineage>
        <taxon>Bacteria</taxon>
        <taxon>Pseudomonadati</taxon>
        <taxon>Bacteroidota</taxon>
        <taxon>Bacteroidia</taxon>
        <taxon>Bacteroidales</taxon>
        <taxon>Tannerellaceae</taxon>
        <taxon>Parabacteroides</taxon>
    </lineage>
</organism>